<accession>A0A955RKQ8</accession>
<sequence>MSQKTHYPAGAITEVLTGNVSAHSLVGYDRKFSDDDDAGYLGVTGEYDQLSGDTVSLYTRGIVLIATSGTGSAGNALICAANGKVKAQDGSEFVVGYALDDFVNASYVRVKLA</sequence>
<evidence type="ECO:0000313" key="1">
    <source>
        <dbReference type="EMBL" id="MCA9386050.1"/>
    </source>
</evidence>
<name>A0A955RKQ8_9BACT</name>
<gene>
    <name evidence="1" type="ORF">KC717_05370</name>
</gene>
<organism evidence="1 2">
    <name type="scientific">Candidatus Dojkabacteria bacterium</name>
    <dbReference type="NCBI Taxonomy" id="2099670"/>
    <lineage>
        <taxon>Bacteria</taxon>
        <taxon>Candidatus Dojkabacteria</taxon>
    </lineage>
</organism>
<protein>
    <submittedName>
        <fullName evidence="1">DUF2190 family protein</fullName>
    </submittedName>
</protein>
<dbReference type="EMBL" id="JAGQLH010000072">
    <property type="protein sequence ID" value="MCA9386050.1"/>
    <property type="molecule type" value="Genomic_DNA"/>
</dbReference>
<dbReference type="AlphaFoldDB" id="A0A955RKQ8"/>
<dbReference type="Proteomes" id="UP000754563">
    <property type="component" value="Unassembled WGS sequence"/>
</dbReference>
<dbReference type="Pfam" id="PF09956">
    <property type="entry name" value="Phage_cement_2"/>
    <property type="match status" value="1"/>
</dbReference>
<reference evidence="1" key="2">
    <citation type="journal article" date="2021" name="Microbiome">
        <title>Successional dynamics and alternative stable states in a saline activated sludge microbial community over 9 years.</title>
        <authorList>
            <person name="Wang Y."/>
            <person name="Ye J."/>
            <person name="Ju F."/>
            <person name="Liu L."/>
            <person name="Boyd J.A."/>
            <person name="Deng Y."/>
            <person name="Parks D.H."/>
            <person name="Jiang X."/>
            <person name="Yin X."/>
            <person name="Woodcroft B.J."/>
            <person name="Tyson G.W."/>
            <person name="Hugenholtz P."/>
            <person name="Polz M.F."/>
            <person name="Zhang T."/>
        </authorList>
    </citation>
    <scope>NUCLEOTIDE SEQUENCE</scope>
    <source>
        <strain evidence="1">HKST-UBA11</strain>
    </source>
</reference>
<proteinExistence type="predicted"/>
<evidence type="ECO:0000313" key="2">
    <source>
        <dbReference type="Proteomes" id="UP000754563"/>
    </source>
</evidence>
<reference evidence="1" key="1">
    <citation type="submission" date="2020-04" db="EMBL/GenBank/DDBJ databases">
        <authorList>
            <person name="Zhang T."/>
        </authorList>
    </citation>
    <scope>NUCLEOTIDE SEQUENCE</scope>
    <source>
        <strain evidence="1">HKST-UBA11</strain>
    </source>
</reference>
<comment type="caution">
    <text evidence="1">The sequence shown here is derived from an EMBL/GenBank/DDBJ whole genome shotgun (WGS) entry which is preliminary data.</text>
</comment>
<dbReference type="InterPro" id="IPR011231">
    <property type="entry name" value="Phage_VT1-Sakai_H0018"/>
</dbReference>